<evidence type="ECO:0000256" key="2">
    <source>
        <dbReference type="SAM" id="SignalP"/>
    </source>
</evidence>
<gene>
    <name evidence="3" type="ORF">CEUTPL_LOCUS2428</name>
</gene>
<keyword evidence="1" id="KW-1133">Transmembrane helix</keyword>
<protein>
    <submittedName>
        <fullName evidence="3">Uncharacterized protein</fullName>
    </submittedName>
</protein>
<keyword evidence="1" id="KW-0472">Membrane</keyword>
<evidence type="ECO:0000313" key="4">
    <source>
        <dbReference type="Proteomes" id="UP001152799"/>
    </source>
</evidence>
<feature type="transmembrane region" description="Helical" evidence="1">
    <location>
        <begin position="112"/>
        <end position="133"/>
    </location>
</feature>
<sequence>MLFLLFCCLFLPAKCCNVYPIFFKETEPPLEMINCDQSHFSLKMISINFLVLMEYAFCDVYRSFLEVYDFIVDYFNERKDDQEIEAKTYFDYMRNLLDFEQNRQEVVKSCSYHSMVVVAAFLLLLLIFGFMILRIVENLRRKQEVLNKPERRGSRCSSCRFCNGDE</sequence>
<keyword evidence="1" id="KW-0812">Transmembrane</keyword>
<keyword evidence="4" id="KW-1185">Reference proteome</keyword>
<keyword evidence="2" id="KW-0732">Signal</keyword>
<proteinExistence type="predicted"/>
<organism evidence="3 4">
    <name type="scientific">Ceutorhynchus assimilis</name>
    <name type="common">cabbage seed weevil</name>
    <dbReference type="NCBI Taxonomy" id="467358"/>
    <lineage>
        <taxon>Eukaryota</taxon>
        <taxon>Metazoa</taxon>
        <taxon>Ecdysozoa</taxon>
        <taxon>Arthropoda</taxon>
        <taxon>Hexapoda</taxon>
        <taxon>Insecta</taxon>
        <taxon>Pterygota</taxon>
        <taxon>Neoptera</taxon>
        <taxon>Endopterygota</taxon>
        <taxon>Coleoptera</taxon>
        <taxon>Polyphaga</taxon>
        <taxon>Cucujiformia</taxon>
        <taxon>Curculionidae</taxon>
        <taxon>Ceutorhynchinae</taxon>
        <taxon>Ceutorhynchus</taxon>
    </lineage>
</organism>
<dbReference type="EMBL" id="OU892286">
    <property type="protein sequence ID" value="CAG9761734.1"/>
    <property type="molecule type" value="Genomic_DNA"/>
</dbReference>
<reference evidence="3" key="1">
    <citation type="submission" date="2022-01" db="EMBL/GenBank/DDBJ databases">
        <authorList>
            <person name="King R."/>
        </authorList>
    </citation>
    <scope>NUCLEOTIDE SEQUENCE</scope>
</reference>
<dbReference type="AlphaFoldDB" id="A0A9N9QKV8"/>
<name>A0A9N9QKV8_9CUCU</name>
<evidence type="ECO:0000313" key="3">
    <source>
        <dbReference type="EMBL" id="CAG9761734.1"/>
    </source>
</evidence>
<evidence type="ECO:0000256" key="1">
    <source>
        <dbReference type="SAM" id="Phobius"/>
    </source>
</evidence>
<feature type="signal peptide" evidence="2">
    <location>
        <begin position="1"/>
        <end position="15"/>
    </location>
</feature>
<dbReference type="Proteomes" id="UP001152799">
    <property type="component" value="Chromosome 10"/>
</dbReference>
<feature type="chain" id="PRO_5040422004" evidence="2">
    <location>
        <begin position="16"/>
        <end position="166"/>
    </location>
</feature>
<accession>A0A9N9QKV8</accession>